<dbReference type="eggNOG" id="COG0119">
    <property type="taxonomic scope" value="Bacteria"/>
</dbReference>
<evidence type="ECO:0000256" key="7">
    <source>
        <dbReference type="ARBA" id="ARBA00023211"/>
    </source>
</evidence>
<dbReference type="FunFam" id="3.20.20.70:FF:000010">
    <property type="entry name" value="2-isopropylmalate synthase"/>
    <property type="match status" value="1"/>
</dbReference>
<evidence type="ECO:0000256" key="9">
    <source>
        <dbReference type="RuleBase" id="RU003523"/>
    </source>
</evidence>
<dbReference type="PROSITE" id="PS00815">
    <property type="entry name" value="AIPM_HOMOCIT_SYNTH_1"/>
    <property type="match status" value="1"/>
</dbReference>
<keyword evidence="11" id="KW-0670">Pyruvate</keyword>
<dbReference type="InterPro" id="IPR013785">
    <property type="entry name" value="Aldolase_TIM"/>
</dbReference>
<dbReference type="InterPro" id="IPR050073">
    <property type="entry name" value="2-IPM_HCS-like"/>
</dbReference>
<dbReference type="PROSITE" id="PS00816">
    <property type="entry name" value="AIPM_HOMOCIT_SYNTH_2"/>
    <property type="match status" value="1"/>
</dbReference>
<evidence type="ECO:0000259" key="10">
    <source>
        <dbReference type="PROSITE" id="PS50991"/>
    </source>
</evidence>
<keyword evidence="8" id="KW-0100">Branched-chain amino acid biosynthesis</keyword>
<dbReference type="AlphaFoldDB" id="I3TJB8"/>
<comment type="pathway">
    <text evidence="1">Amino-acid biosynthesis; L-leucine biosynthesis; L-leucine from 3-methyl-2-oxobutanoate: step 1/4.</text>
</comment>
<dbReference type="RefSeq" id="WP_014744535.1">
    <property type="nucleotide sequence ID" value="NC_017956.1"/>
</dbReference>
<evidence type="ECO:0000313" key="11">
    <source>
        <dbReference type="EMBL" id="AFK52856.1"/>
    </source>
</evidence>
<dbReference type="HOGENOM" id="CLU_022158_4_0_5"/>
<keyword evidence="5" id="KW-0028">Amino-acid biosynthesis</keyword>
<dbReference type="Gene3D" id="3.20.20.70">
    <property type="entry name" value="Aldolase class I"/>
    <property type="match status" value="1"/>
</dbReference>
<keyword evidence="6 9" id="KW-0808">Transferase</keyword>
<dbReference type="GO" id="GO:0003852">
    <property type="term" value="F:2-isopropylmalate synthase activity"/>
    <property type="evidence" value="ECO:0007669"/>
    <property type="project" value="UniProtKB-EC"/>
</dbReference>
<dbReference type="EMBL" id="CP003236">
    <property type="protein sequence ID" value="AFK52856.1"/>
    <property type="molecule type" value="Genomic_DNA"/>
</dbReference>
<dbReference type="EC" id="2.3.3.13" evidence="3"/>
<evidence type="ECO:0000256" key="6">
    <source>
        <dbReference type="ARBA" id="ARBA00022679"/>
    </source>
</evidence>
<dbReference type="Pfam" id="PF00682">
    <property type="entry name" value="HMGL-like"/>
    <property type="match status" value="1"/>
</dbReference>
<evidence type="ECO:0000256" key="4">
    <source>
        <dbReference type="ARBA" id="ARBA00022430"/>
    </source>
</evidence>
<feature type="domain" description="Pyruvate carboxyltransferase" evidence="10">
    <location>
        <begin position="23"/>
        <end position="284"/>
    </location>
</feature>
<evidence type="ECO:0000256" key="8">
    <source>
        <dbReference type="ARBA" id="ARBA00023304"/>
    </source>
</evidence>
<sequence>MDTTENGIVHIRQPATAPQPRRVMVFDTTLRDGEQAPGNVMSAEQKVAMFRRLDALGLDLVEGGFPASSGEDFEAFREMAQGPRASKICAFCRAAERDIDIIAEGLGSSGNAQIEILLVGSEIHLEHKRRITAEEAIEEAVRSVRHAASLGFDDIAVAPEDATRGSLPFLERLLKASVEAGARTVAIPDTVGCALPHEFAALVRAIRSWVGPDVILSAHCHDDMGLALANTLAALEAGADSFQATLCGIGERAGNTALEEAIAQLRLNGPRMGLATDVALEPVIEAAHALREMIRLPLMPTKPLLGTEARTVTAPTHLGWVRTAEAWPVRPVAALRPNAIMVGGTPRNAITRRLAEAGVVIDIDKIDAVCDRLAADPTPTASTITAPWSPSIAKWPTAAPACPAELPQAARRPLSCPAGPPGPSAPGGHHRRELFSAKLTKIFCV</sequence>
<dbReference type="PANTHER" id="PTHR10277:SF9">
    <property type="entry name" value="2-ISOPROPYLMALATE SYNTHASE 1, CHLOROPLASTIC-RELATED"/>
    <property type="match status" value="1"/>
</dbReference>
<evidence type="ECO:0000256" key="1">
    <source>
        <dbReference type="ARBA" id="ARBA00004689"/>
    </source>
</evidence>
<proteinExistence type="inferred from homology"/>
<keyword evidence="4" id="KW-0432">Leucine biosynthesis</keyword>
<dbReference type="InterPro" id="IPR002034">
    <property type="entry name" value="AIPM/Hcit_synth_CS"/>
</dbReference>
<dbReference type="Proteomes" id="UP000005258">
    <property type="component" value="Chromosome"/>
</dbReference>
<keyword evidence="12" id="KW-1185">Reference proteome</keyword>
<accession>I3TJB8</accession>
<dbReference type="PROSITE" id="PS50991">
    <property type="entry name" value="PYR_CT"/>
    <property type="match status" value="1"/>
</dbReference>
<dbReference type="PATRIC" id="fig|1110502.3.peg.1051"/>
<evidence type="ECO:0000256" key="3">
    <source>
        <dbReference type="ARBA" id="ARBA00012973"/>
    </source>
</evidence>
<name>I3TJB8_TISMK</name>
<organism evidence="11 12">
    <name type="scientific">Tistrella mobilis (strain KA081020-065)</name>
    <dbReference type="NCBI Taxonomy" id="1110502"/>
    <lineage>
        <taxon>Bacteria</taxon>
        <taxon>Pseudomonadati</taxon>
        <taxon>Pseudomonadota</taxon>
        <taxon>Alphaproteobacteria</taxon>
        <taxon>Geminicoccales</taxon>
        <taxon>Geminicoccaceae</taxon>
        <taxon>Tistrella</taxon>
    </lineage>
</organism>
<protein>
    <recommendedName>
        <fullName evidence="3">2-isopropylmalate synthase</fullName>
        <ecNumber evidence="3">2.3.3.13</ecNumber>
    </recommendedName>
</protein>
<dbReference type="GO" id="GO:0009098">
    <property type="term" value="P:L-leucine biosynthetic process"/>
    <property type="evidence" value="ECO:0007669"/>
    <property type="project" value="UniProtKB-KW"/>
</dbReference>
<comment type="similarity">
    <text evidence="2">Belongs to the alpha-IPM synthase/homocitrate synthase family. LeuA type 1 subfamily.</text>
</comment>
<evidence type="ECO:0000256" key="2">
    <source>
        <dbReference type="ARBA" id="ARBA00009396"/>
    </source>
</evidence>
<dbReference type="SUPFAM" id="SSF51569">
    <property type="entry name" value="Aldolase"/>
    <property type="match status" value="1"/>
</dbReference>
<dbReference type="STRING" id="1110502.TMO_1017"/>
<gene>
    <name evidence="11" type="primary">leuA</name>
    <name evidence="11" type="ordered locus">TMO_1017</name>
</gene>
<dbReference type="KEGG" id="tmo:TMO_1017"/>
<evidence type="ECO:0000256" key="5">
    <source>
        <dbReference type="ARBA" id="ARBA00022605"/>
    </source>
</evidence>
<reference evidence="11 12" key="1">
    <citation type="journal article" date="2012" name="J. Am. Chem. Soc.">
        <title>Bacterial biosynthesis and maturation of the didemnin anti-cancer agents.</title>
        <authorList>
            <person name="Xu Y."/>
            <person name="Kersten R.D."/>
            <person name="Nam S.J."/>
            <person name="Lu L."/>
            <person name="Al-Suwailem A.M."/>
            <person name="Zheng H."/>
            <person name="Fenical W."/>
            <person name="Dorrestein P.C."/>
            <person name="Moore B.S."/>
            <person name="Qian P.Y."/>
        </authorList>
    </citation>
    <scope>NUCLEOTIDE SEQUENCE [LARGE SCALE GENOMIC DNA]</scope>
    <source>
        <strain evidence="11 12">KA081020-065</strain>
    </source>
</reference>
<dbReference type="InterPro" id="IPR000891">
    <property type="entry name" value="PYR_CT"/>
</dbReference>
<evidence type="ECO:0000313" key="12">
    <source>
        <dbReference type="Proteomes" id="UP000005258"/>
    </source>
</evidence>
<keyword evidence="7" id="KW-0464">Manganese</keyword>
<dbReference type="PANTHER" id="PTHR10277">
    <property type="entry name" value="HOMOCITRATE SYNTHASE-RELATED"/>
    <property type="match status" value="1"/>
</dbReference>